<dbReference type="InterPro" id="IPR050059">
    <property type="entry name" value="ATP_synthase_B_chain"/>
</dbReference>
<keyword evidence="15" id="KW-0175">Coiled coil</keyword>
<name>A0A7H1NPR1_9PROT</name>
<evidence type="ECO:0000256" key="8">
    <source>
        <dbReference type="ARBA" id="ARBA00023136"/>
    </source>
</evidence>
<reference evidence="16 17" key="1">
    <citation type="submission" date="2020-08" db="EMBL/GenBank/DDBJ databases">
        <title>Complete genome sequence of Entomobacter blattae G55GP.</title>
        <authorList>
            <person name="Poehlein A."/>
            <person name="Guzman J."/>
            <person name="Daniel R."/>
            <person name="Vilcinskas A."/>
        </authorList>
    </citation>
    <scope>NUCLEOTIDE SEQUENCE [LARGE SCALE GENOMIC DNA]</scope>
    <source>
        <strain evidence="16 17">G55GP</strain>
    </source>
</reference>
<feature type="transmembrane region" description="Helical" evidence="13">
    <location>
        <begin position="12"/>
        <end position="30"/>
    </location>
</feature>
<evidence type="ECO:0000256" key="3">
    <source>
        <dbReference type="ARBA" id="ARBA00022547"/>
    </source>
</evidence>
<sequence>MEILHEPHFWTAVAFVLFFIFFGKKLWATLSNMLDTHTKSIQNALNEAENLRAEAEALLAKAQSERKRAMQEAEEMIAKSHKEAEIFAEQAKQKALEEAQRFEVQLKERLKAEEDAARNEIRKIAADLTAKTAMDFLQSHLPPEKDLALIDKAIADIPKAFTKHQSAA</sequence>
<dbReference type="GO" id="GO:0046933">
    <property type="term" value="F:proton-transporting ATP synthase activity, rotational mechanism"/>
    <property type="evidence" value="ECO:0007669"/>
    <property type="project" value="UniProtKB-UniRule"/>
</dbReference>
<proteinExistence type="inferred from homology"/>
<keyword evidence="5 13" id="KW-0375">Hydrogen ion transport</keyword>
<keyword evidence="9 13" id="KW-0066">ATP synthesis</keyword>
<dbReference type="PANTHER" id="PTHR33445:SF1">
    <property type="entry name" value="ATP SYNTHASE SUBUNIT B"/>
    <property type="match status" value="1"/>
</dbReference>
<evidence type="ECO:0000256" key="9">
    <source>
        <dbReference type="ARBA" id="ARBA00023310"/>
    </source>
</evidence>
<organism evidence="16 17">
    <name type="scientific">Entomobacter blattae</name>
    <dbReference type="NCBI Taxonomy" id="2762277"/>
    <lineage>
        <taxon>Bacteria</taxon>
        <taxon>Pseudomonadati</taxon>
        <taxon>Pseudomonadota</taxon>
        <taxon>Alphaproteobacteria</taxon>
        <taxon>Acetobacterales</taxon>
        <taxon>Acetobacteraceae</taxon>
        <taxon>Entomobacter</taxon>
    </lineage>
</organism>
<comment type="function">
    <text evidence="10 13">F(1)F(0) ATP synthase produces ATP from ADP in the presence of a proton or sodium gradient. F-type ATPases consist of two structural domains, F(1) containing the extramembraneous catalytic core and F(0) containing the membrane proton channel, linked together by a central stalk and a peripheral stalk. During catalysis, ATP synthesis in the catalytic domain of F(1) is coupled via a rotary mechanism of the central stalk subunits to proton translocation.</text>
</comment>
<dbReference type="GO" id="GO:0046961">
    <property type="term" value="F:proton-transporting ATPase activity, rotational mechanism"/>
    <property type="evidence" value="ECO:0007669"/>
    <property type="project" value="TreeGrafter"/>
</dbReference>
<keyword evidence="6 13" id="KW-1133">Transmembrane helix</keyword>
<comment type="similarity">
    <text evidence="1 13 14">Belongs to the ATPase B chain family.</text>
</comment>
<protein>
    <recommendedName>
        <fullName evidence="13">ATP synthase subunit b</fullName>
    </recommendedName>
    <alternativeName>
        <fullName evidence="13">ATP synthase F(0) sector subunit b</fullName>
    </alternativeName>
    <alternativeName>
        <fullName evidence="13">ATPase subunit I</fullName>
    </alternativeName>
    <alternativeName>
        <fullName evidence="13">F-type ATPase subunit b</fullName>
        <shortName evidence="13">F-ATPase subunit b</shortName>
    </alternativeName>
</protein>
<comment type="subcellular location">
    <subcellularLocation>
        <location evidence="13">Cell membrane</location>
        <topology evidence="13">Single-pass membrane protein</topology>
    </subcellularLocation>
    <subcellularLocation>
        <location evidence="12">Endomembrane system</location>
        <topology evidence="12">Single-pass membrane protein</topology>
    </subcellularLocation>
</comment>
<evidence type="ECO:0000256" key="2">
    <source>
        <dbReference type="ARBA" id="ARBA00022448"/>
    </source>
</evidence>
<keyword evidence="4 13" id="KW-0812">Transmembrane</keyword>
<evidence type="ECO:0000256" key="13">
    <source>
        <dbReference type="HAMAP-Rule" id="MF_01398"/>
    </source>
</evidence>
<evidence type="ECO:0000256" key="4">
    <source>
        <dbReference type="ARBA" id="ARBA00022692"/>
    </source>
</evidence>
<feature type="coiled-coil region" evidence="15">
    <location>
        <begin position="34"/>
        <end position="127"/>
    </location>
</feature>
<evidence type="ECO:0000256" key="7">
    <source>
        <dbReference type="ARBA" id="ARBA00023065"/>
    </source>
</evidence>
<dbReference type="GO" id="GO:0012505">
    <property type="term" value="C:endomembrane system"/>
    <property type="evidence" value="ECO:0007669"/>
    <property type="project" value="UniProtKB-SubCell"/>
</dbReference>
<dbReference type="EMBL" id="CP060244">
    <property type="protein sequence ID" value="QNT77771.1"/>
    <property type="molecule type" value="Genomic_DNA"/>
</dbReference>
<accession>A0A7H1NPR1</accession>
<evidence type="ECO:0000256" key="5">
    <source>
        <dbReference type="ARBA" id="ARBA00022781"/>
    </source>
</evidence>
<gene>
    <name evidence="16" type="primary">atpF_2</name>
    <name evidence="13" type="synonym">atpF</name>
    <name evidence="16" type="ORF">JGUZn3_05240</name>
</gene>
<dbReference type="CDD" id="cd06503">
    <property type="entry name" value="ATP-synt_Fo_b"/>
    <property type="match status" value="1"/>
</dbReference>
<dbReference type="RefSeq" id="WP_203414189.1">
    <property type="nucleotide sequence ID" value="NZ_CP060244.1"/>
</dbReference>
<dbReference type="GO" id="GO:0045259">
    <property type="term" value="C:proton-transporting ATP synthase complex"/>
    <property type="evidence" value="ECO:0007669"/>
    <property type="project" value="UniProtKB-KW"/>
</dbReference>
<keyword evidence="7 13" id="KW-0406">Ion transport</keyword>
<dbReference type="KEGG" id="ebla:JGUZn3_05240"/>
<evidence type="ECO:0000313" key="16">
    <source>
        <dbReference type="EMBL" id="QNT77771.1"/>
    </source>
</evidence>
<dbReference type="InterPro" id="IPR002146">
    <property type="entry name" value="ATP_synth_b/b'su_bac/chlpt"/>
</dbReference>
<evidence type="ECO:0000256" key="6">
    <source>
        <dbReference type="ARBA" id="ARBA00022989"/>
    </source>
</evidence>
<evidence type="ECO:0000313" key="17">
    <source>
        <dbReference type="Proteomes" id="UP000516349"/>
    </source>
</evidence>
<evidence type="ECO:0000256" key="14">
    <source>
        <dbReference type="RuleBase" id="RU003848"/>
    </source>
</evidence>
<evidence type="ECO:0000256" key="15">
    <source>
        <dbReference type="SAM" id="Coils"/>
    </source>
</evidence>
<dbReference type="Proteomes" id="UP000516349">
    <property type="component" value="Chromosome"/>
</dbReference>
<comment type="subunit">
    <text evidence="13">F-type ATPases have 2 components, F(1) - the catalytic core - and F(0) - the membrane proton channel. F(1) has five subunits: alpha(3), beta(3), gamma(1), delta(1), epsilon(1). F(0) has three main subunits: a(1), b(2) and c(10-14). The alpha and beta chains form an alternating ring which encloses part of the gamma chain. F(1) is attached to F(0) by a central stalk formed by the gamma and epsilon chains, while a peripheral stalk is formed by the delta and b chains.</text>
</comment>
<keyword evidence="3 13" id="KW-0138">CF(0)</keyword>
<evidence type="ECO:0000256" key="11">
    <source>
        <dbReference type="ARBA" id="ARBA00025614"/>
    </source>
</evidence>
<dbReference type="AlphaFoldDB" id="A0A7H1NPR1"/>
<dbReference type="Pfam" id="PF00430">
    <property type="entry name" value="ATP-synt_B"/>
    <property type="match status" value="1"/>
</dbReference>
<keyword evidence="8 13" id="KW-0472">Membrane</keyword>
<keyword evidence="17" id="KW-1185">Reference proteome</keyword>
<evidence type="ECO:0000256" key="12">
    <source>
        <dbReference type="ARBA" id="ARBA00037847"/>
    </source>
</evidence>
<dbReference type="PANTHER" id="PTHR33445">
    <property type="entry name" value="ATP SYNTHASE SUBUNIT B', CHLOROPLASTIC"/>
    <property type="match status" value="1"/>
</dbReference>
<dbReference type="HAMAP" id="MF_01398">
    <property type="entry name" value="ATP_synth_b_bprime"/>
    <property type="match status" value="1"/>
</dbReference>
<evidence type="ECO:0000256" key="1">
    <source>
        <dbReference type="ARBA" id="ARBA00005513"/>
    </source>
</evidence>
<comment type="function">
    <text evidence="11">Component of the F(0) channel, it forms part of the peripheral stalk, linking F(1) to F(0). The b'-subunit is a diverged and duplicated form of b found in plants and photosynthetic bacteria.</text>
</comment>
<dbReference type="GO" id="GO:0005886">
    <property type="term" value="C:plasma membrane"/>
    <property type="evidence" value="ECO:0007669"/>
    <property type="project" value="UniProtKB-SubCell"/>
</dbReference>
<keyword evidence="2 13" id="KW-0813">Transport</keyword>
<evidence type="ECO:0000256" key="10">
    <source>
        <dbReference type="ARBA" id="ARBA00025198"/>
    </source>
</evidence>
<keyword evidence="13" id="KW-1003">Cell membrane</keyword>